<feature type="region of interest" description="Disordered" evidence="6">
    <location>
        <begin position="108"/>
        <end position="130"/>
    </location>
</feature>
<dbReference type="OrthoDB" id="118550at2759"/>
<keyword evidence="3" id="KW-0238">DNA-binding</keyword>
<feature type="compositionally biased region" description="Gly residues" evidence="6">
    <location>
        <begin position="108"/>
        <end position="120"/>
    </location>
</feature>
<evidence type="ECO:0000256" key="2">
    <source>
        <dbReference type="ARBA" id="ARBA00023015"/>
    </source>
</evidence>
<name>A0A1U8AHK3_NELNU</name>
<evidence type="ECO:0000313" key="8">
    <source>
        <dbReference type="RefSeq" id="XP_010265272.1"/>
    </source>
</evidence>
<keyword evidence="4" id="KW-0804">Transcription</keyword>
<dbReference type="NCBIfam" id="TIGR01557">
    <property type="entry name" value="myb_SHAQKYF"/>
    <property type="match status" value="1"/>
</dbReference>
<proteinExistence type="predicted"/>
<dbReference type="PROSITE" id="PS51294">
    <property type="entry name" value="HTH_MYB"/>
    <property type="match status" value="1"/>
</dbReference>
<dbReference type="Gene3D" id="1.10.10.60">
    <property type="entry name" value="Homeodomain-like"/>
    <property type="match status" value="2"/>
</dbReference>
<dbReference type="CDD" id="cd00167">
    <property type="entry name" value="SANT"/>
    <property type="match status" value="2"/>
</dbReference>
<dbReference type="InterPro" id="IPR017884">
    <property type="entry name" value="SANT_dom"/>
</dbReference>
<evidence type="ECO:0000256" key="5">
    <source>
        <dbReference type="ARBA" id="ARBA00023242"/>
    </source>
</evidence>
<evidence type="ECO:0000256" key="6">
    <source>
        <dbReference type="SAM" id="MobiDB-lite"/>
    </source>
</evidence>
<evidence type="ECO:0000256" key="4">
    <source>
        <dbReference type="ARBA" id="ARBA00023163"/>
    </source>
</evidence>
<dbReference type="GeneID" id="104603045"/>
<dbReference type="PROSITE" id="PS50090">
    <property type="entry name" value="MYB_LIKE"/>
    <property type="match status" value="2"/>
</dbReference>
<gene>
    <name evidence="8" type="primary">LOC104603045</name>
</gene>
<dbReference type="OMA" id="VPEECWF"/>
<organism evidence="7 8">
    <name type="scientific">Nelumbo nucifera</name>
    <name type="common">Sacred lotus</name>
    <dbReference type="NCBI Taxonomy" id="4432"/>
    <lineage>
        <taxon>Eukaryota</taxon>
        <taxon>Viridiplantae</taxon>
        <taxon>Streptophyta</taxon>
        <taxon>Embryophyta</taxon>
        <taxon>Tracheophyta</taxon>
        <taxon>Spermatophyta</taxon>
        <taxon>Magnoliopsida</taxon>
        <taxon>Proteales</taxon>
        <taxon>Nelumbonaceae</taxon>
        <taxon>Nelumbo</taxon>
    </lineage>
</organism>
<evidence type="ECO:0000313" key="7">
    <source>
        <dbReference type="Proteomes" id="UP000189703"/>
    </source>
</evidence>
<dbReference type="InterPro" id="IPR009057">
    <property type="entry name" value="Homeodomain-like_sf"/>
</dbReference>
<dbReference type="PANTHER" id="PTHR44042:SF67">
    <property type="entry name" value="MYB-LIKE PROTEIN I"/>
    <property type="match status" value="1"/>
</dbReference>
<keyword evidence="2" id="KW-0805">Transcription regulation</keyword>
<comment type="subcellular location">
    <subcellularLocation>
        <location evidence="1">Nucleus</location>
    </subcellularLocation>
</comment>
<dbReference type="FunCoup" id="A0A1U8AHK3">
    <property type="interactions" value="590"/>
</dbReference>
<protein>
    <submittedName>
        <fullName evidence="8">Transcription factor DIVARICATA-like</fullName>
    </submittedName>
</protein>
<dbReference type="Proteomes" id="UP000189703">
    <property type="component" value="Unplaced"/>
</dbReference>
<dbReference type="InterPro" id="IPR001005">
    <property type="entry name" value="SANT/Myb"/>
</dbReference>
<dbReference type="GO" id="GO:0009739">
    <property type="term" value="P:response to gibberellin"/>
    <property type="evidence" value="ECO:0000318"/>
    <property type="project" value="GO_Central"/>
</dbReference>
<dbReference type="GO" id="GO:0003677">
    <property type="term" value="F:DNA binding"/>
    <property type="evidence" value="ECO:0007669"/>
    <property type="project" value="UniProtKB-KW"/>
</dbReference>
<dbReference type="GO" id="GO:0005634">
    <property type="term" value="C:nucleus"/>
    <property type="evidence" value="ECO:0007669"/>
    <property type="project" value="UniProtKB-SubCell"/>
</dbReference>
<dbReference type="eggNOG" id="KOG0724">
    <property type="taxonomic scope" value="Eukaryota"/>
</dbReference>
<feature type="compositionally biased region" description="Polar residues" evidence="6">
    <location>
        <begin position="197"/>
        <end position="218"/>
    </location>
</feature>
<dbReference type="FunFam" id="1.10.10.60:FF:000154">
    <property type="entry name" value="Transcription factor SRM1"/>
    <property type="match status" value="1"/>
</dbReference>
<accession>A0A1U8AHK3</accession>
<keyword evidence="5" id="KW-0539">Nucleus</keyword>
<feature type="region of interest" description="Disordered" evidence="6">
    <location>
        <begin position="197"/>
        <end position="235"/>
    </location>
</feature>
<dbReference type="RefSeq" id="XP_010265272.1">
    <property type="nucleotide sequence ID" value="XM_010266970.2"/>
</dbReference>
<dbReference type="Pfam" id="PF00249">
    <property type="entry name" value="Myb_DNA-binding"/>
    <property type="match status" value="2"/>
</dbReference>
<dbReference type="AlphaFoldDB" id="A0A1U8AHK3"/>
<dbReference type="SUPFAM" id="SSF46689">
    <property type="entry name" value="Homeodomain-like"/>
    <property type="match status" value="2"/>
</dbReference>
<evidence type="ECO:0000256" key="3">
    <source>
        <dbReference type="ARBA" id="ARBA00023125"/>
    </source>
</evidence>
<reference evidence="8" key="1">
    <citation type="submission" date="2025-08" db="UniProtKB">
        <authorList>
            <consortium name="RefSeq"/>
        </authorList>
    </citation>
    <scope>IDENTIFICATION</scope>
</reference>
<dbReference type="KEGG" id="nnu:104603045"/>
<dbReference type="SMART" id="SM00717">
    <property type="entry name" value="SANT"/>
    <property type="match status" value="2"/>
</dbReference>
<evidence type="ECO:0000256" key="1">
    <source>
        <dbReference type="ARBA" id="ARBA00004123"/>
    </source>
</evidence>
<dbReference type="PANTHER" id="PTHR44042">
    <property type="entry name" value="DUPLICATED HOMEODOMAIN-LIKE SUPERFAMILY PROTEIN-RELATED"/>
    <property type="match status" value="1"/>
</dbReference>
<sequence>MASVGGWSREEEKAFETAIAMHWASDDSKDRWEKIASMVPSKTVAELKKHYEVLVEDVDAIESGRIPIPTYVKEAAANSKDQHLFLASASGAADKRLNCNFGTGFSGLGTDSGGGQGGKAGSRSDQERRKGIPWTEEEHRLFLLGLDKFGKGDWRSISRNFVISRTPTQVASHAQKYFIRLNSMNRDRRRSSIHDITSVNSGDVSSPQAPITGQQPHNTAAAAAAPASAKHRPPQPNMPGVGMYGPPIGQPVAAPPHMVSAVGTPVMLPPGHHPPYMVPMAYPVAPPTLHQ</sequence>
<dbReference type="InterPro" id="IPR017930">
    <property type="entry name" value="Myb_dom"/>
</dbReference>
<keyword evidence="7" id="KW-1185">Reference proteome</keyword>
<dbReference type="PROSITE" id="PS51293">
    <property type="entry name" value="SANT"/>
    <property type="match status" value="2"/>
</dbReference>
<dbReference type="InterPro" id="IPR006447">
    <property type="entry name" value="Myb_dom_plants"/>
</dbReference>
<dbReference type="STRING" id="4432.A0A1U8AHK3"/>
<dbReference type="FunFam" id="1.10.10.60:FF:000009">
    <property type="entry name" value="transcription factor MYB1R1"/>
    <property type="match status" value="1"/>
</dbReference>
<dbReference type="GO" id="GO:0009751">
    <property type="term" value="P:response to salicylic acid"/>
    <property type="evidence" value="ECO:0000318"/>
    <property type="project" value="GO_Central"/>
</dbReference>